<dbReference type="EMBL" id="CP087164">
    <property type="protein sequence ID" value="UGS34650.1"/>
    <property type="molecule type" value="Genomic_DNA"/>
</dbReference>
<proteinExistence type="inferred from homology"/>
<dbReference type="SUPFAM" id="SSF51735">
    <property type="entry name" value="NAD(P)-binding Rossmann-fold domains"/>
    <property type="match status" value="1"/>
</dbReference>
<protein>
    <submittedName>
        <fullName evidence="3">Oxidoreductase YohF</fullName>
        <ecNumber evidence="3">1.-.-.-</ecNumber>
    </submittedName>
</protein>
<keyword evidence="2 3" id="KW-0560">Oxidoreductase</keyword>
<dbReference type="PROSITE" id="PS00061">
    <property type="entry name" value="ADH_SHORT"/>
    <property type="match status" value="1"/>
</dbReference>
<dbReference type="FunFam" id="3.40.50.720:FF:000084">
    <property type="entry name" value="Short-chain dehydrogenase reductase"/>
    <property type="match status" value="1"/>
</dbReference>
<dbReference type="InterPro" id="IPR050259">
    <property type="entry name" value="SDR"/>
</dbReference>
<reference evidence="3" key="1">
    <citation type="journal article" date="2022" name="Int. J. Syst. Evol. Microbiol.">
        <title>Pseudomonas aegrilactucae sp. nov. and Pseudomonas morbosilactucae sp. nov., pathogens causing bacterial rot of lettuce in Japan.</title>
        <authorList>
            <person name="Sawada H."/>
            <person name="Fujikawa T."/>
            <person name="Satou M."/>
        </authorList>
    </citation>
    <scope>NUCLEOTIDE SEQUENCE</scope>
    <source>
        <strain evidence="3">0166_1</strain>
    </source>
</reference>
<dbReference type="NCBIfam" id="NF009384">
    <property type="entry name" value="PRK12743.1"/>
    <property type="match status" value="1"/>
</dbReference>
<dbReference type="Pfam" id="PF13561">
    <property type="entry name" value="adh_short_C2"/>
    <property type="match status" value="1"/>
</dbReference>
<dbReference type="InterPro" id="IPR020904">
    <property type="entry name" value="Sc_DH/Rdtase_CS"/>
</dbReference>
<keyword evidence="4" id="KW-1185">Reference proteome</keyword>
<dbReference type="PANTHER" id="PTHR42879">
    <property type="entry name" value="3-OXOACYL-(ACYL-CARRIER-PROTEIN) REDUCTASE"/>
    <property type="match status" value="1"/>
</dbReference>
<dbReference type="GO" id="GO:0016491">
    <property type="term" value="F:oxidoreductase activity"/>
    <property type="evidence" value="ECO:0007669"/>
    <property type="project" value="UniProtKB-KW"/>
</dbReference>
<dbReference type="PRINTS" id="PR00081">
    <property type="entry name" value="GDHRDH"/>
</dbReference>
<dbReference type="CDD" id="cd05233">
    <property type="entry name" value="SDR_c"/>
    <property type="match status" value="1"/>
</dbReference>
<gene>
    <name evidence="3" type="primary">yohF</name>
    <name evidence="3" type="ORF">DSM104329_01029</name>
</gene>
<evidence type="ECO:0000256" key="1">
    <source>
        <dbReference type="ARBA" id="ARBA00006484"/>
    </source>
</evidence>
<dbReference type="Proteomes" id="UP001162834">
    <property type="component" value="Chromosome"/>
</dbReference>
<dbReference type="GO" id="GO:0032787">
    <property type="term" value="P:monocarboxylic acid metabolic process"/>
    <property type="evidence" value="ECO:0007669"/>
    <property type="project" value="UniProtKB-ARBA"/>
</dbReference>
<dbReference type="PRINTS" id="PR00080">
    <property type="entry name" value="SDRFAMILY"/>
</dbReference>
<sequence>MPVAIVTGSDSGIGRATAVALAAAGCDVGITWRSDAEGAEGTAAEVRATGRRAEVRHLDLDDPRNGPPVIDELADALGGLDVLVNNAGGGNAGPFLEADVETFERTVRVNLTGAFTCAQRAAQRMVRDGTRGRIVNVTSIHEHLPLPGSSDYVSAKHALGGLTKAMALDLAEHGITVNAVAPGQIATAMTSNEDVDPRTIARPNIPLGRPGDAREVAAMIVALVGPGSGYTTGASLIVDGGLGLVGPALGN</sequence>
<comment type="similarity">
    <text evidence="1">Belongs to the short-chain dehydrogenases/reductases (SDR) family.</text>
</comment>
<dbReference type="InterPro" id="IPR036291">
    <property type="entry name" value="NAD(P)-bd_dom_sf"/>
</dbReference>
<evidence type="ECO:0000313" key="4">
    <source>
        <dbReference type="Proteomes" id="UP001162834"/>
    </source>
</evidence>
<evidence type="ECO:0000313" key="3">
    <source>
        <dbReference type="EMBL" id="UGS34650.1"/>
    </source>
</evidence>
<organism evidence="3 4">
    <name type="scientific">Capillimicrobium parvum</name>
    <dbReference type="NCBI Taxonomy" id="2884022"/>
    <lineage>
        <taxon>Bacteria</taxon>
        <taxon>Bacillati</taxon>
        <taxon>Actinomycetota</taxon>
        <taxon>Thermoleophilia</taxon>
        <taxon>Solirubrobacterales</taxon>
        <taxon>Capillimicrobiaceae</taxon>
        <taxon>Capillimicrobium</taxon>
    </lineage>
</organism>
<dbReference type="InterPro" id="IPR002347">
    <property type="entry name" value="SDR_fam"/>
</dbReference>
<name>A0A9E7BYX0_9ACTN</name>
<accession>A0A9E7BYX0</accession>
<dbReference type="RefSeq" id="WP_259314314.1">
    <property type="nucleotide sequence ID" value="NZ_CP087164.1"/>
</dbReference>
<dbReference type="AlphaFoldDB" id="A0A9E7BYX0"/>
<evidence type="ECO:0000256" key="2">
    <source>
        <dbReference type="ARBA" id="ARBA00023002"/>
    </source>
</evidence>
<dbReference type="Gene3D" id="3.40.50.720">
    <property type="entry name" value="NAD(P)-binding Rossmann-like Domain"/>
    <property type="match status" value="1"/>
</dbReference>
<dbReference type="KEGG" id="sbae:DSM104329_01029"/>
<dbReference type="EC" id="1.-.-.-" evidence="3"/>
<dbReference type="PANTHER" id="PTHR42879:SF2">
    <property type="entry name" value="3-OXOACYL-[ACYL-CARRIER-PROTEIN] REDUCTASE FABG"/>
    <property type="match status" value="1"/>
</dbReference>